<dbReference type="AlphaFoldDB" id="A0A6A4C2Y5"/>
<evidence type="ECO:0000256" key="1">
    <source>
        <dbReference type="SAM" id="MobiDB-lite"/>
    </source>
</evidence>
<reference evidence="4 5" key="1">
    <citation type="submission" date="2018-08" db="EMBL/GenBank/DDBJ databases">
        <title>Genomic investigation of the strawberry pathogen Phytophthora fragariae indicates pathogenicity is determined by transcriptional variation in three key races.</title>
        <authorList>
            <person name="Adams T.M."/>
            <person name="Armitage A.D."/>
            <person name="Sobczyk M.K."/>
            <person name="Bates H.J."/>
            <person name="Dunwell J.M."/>
            <person name="Nellist C.F."/>
            <person name="Harrison R.J."/>
        </authorList>
    </citation>
    <scope>NUCLEOTIDE SEQUENCE [LARGE SCALE GENOMIC DNA]</scope>
    <source>
        <strain evidence="3 6">SCRP324</strain>
        <strain evidence="4 5">SCRP333</strain>
    </source>
</reference>
<feature type="domain" description="Spondin" evidence="2">
    <location>
        <begin position="1"/>
        <end position="36"/>
    </location>
</feature>
<feature type="compositionally biased region" description="Basic and acidic residues" evidence="1">
    <location>
        <begin position="1"/>
        <end position="16"/>
    </location>
</feature>
<dbReference type="Proteomes" id="UP000434957">
    <property type="component" value="Unassembled WGS sequence"/>
</dbReference>
<evidence type="ECO:0000313" key="4">
    <source>
        <dbReference type="EMBL" id="KAE9280087.1"/>
    </source>
</evidence>
<evidence type="ECO:0000313" key="3">
    <source>
        <dbReference type="EMBL" id="KAE8970553.1"/>
    </source>
</evidence>
<sequence>MSDAGDDHGMNYDSPDRQPTTPRRSPRLAARRMSNPADATEDEALERESRSLRDVAEQ</sequence>
<dbReference type="OrthoDB" id="10279160at2759"/>
<proteinExistence type="predicted"/>
<evidence type="ECO:0000259" key="2">
    <source>
        <dbReference type="PROSITE" id="PS51020"/>
    </source>
</evidence>
<feature type="compositionally biased region" description="Basic and acidic residues" evidence="1">
    <location>
        <begin position="46"/>
        <end position="58"/>
    </location>
</feature>
<organism evidence="4 5">
    <name type="scientific">Phytophthora rubi</name>
    <dbReference type="NCBI Taxonomy" id="129364"/>
    <lineage>
        <taxon>Eukaryota</taxon>
        <taxon>Sar</taxon>
        <taxon>Stramenopiles</taxon>
        <taxon>Oomycota</taxon>
        <taxon>Peronosporomycetes</taxon>
        <taxon>Peronosporales</taxon>
        <taxon>Peronosporaceae</taxon>
        <taxon>Phytophthora</taxon>
    </lineage>
</organism>
<feature type="region of interest" description="Disordered" evidence="1">
    <location>
        <begin position="1"/>
        <end position="58"/>
    </location>
</feature>
<comment type="caution">
    <text evidence="4">The sequence shown here is derived from an EMBL/GenBank/DDBJ whole genome shotgun (WGS) entry which is preliminary data.</text>
</comment>
<dbReference type="InterPro" id="IPR009465">
    <property type="entry name" value="Spondin_N"/>
</dbReference>
<dbReference type="PROSITE" id="PS51020">
    <property type="entry name" value="SPONDIN"/>
    <property type="match status" value="1"/>
</dbReference>
<evidence type="ECO:0000313" key="5">
    <source>
        <dbReference type="Proteomes" id="UP000434957"/>
    </source>
</evidence>
<protein>
    <recommendedName>
        <fullName evidence="2">Spondin domain-containing protein</fullName>
    </recommendedName>
</protein>
<evidence type="ECO:0000313" key="6">
    <source>
        <dbReference type="Proteomes" id="UP000435112"/>
    </source>
</evidence>
<dbReference type="EMBL" id="QXFT01004126">
    <property type="protein sequence ID" value="KAE9280087.1"/>
    <property type="molecule type" value="Genomic_DNA"/>
</dbReference>
<keyword evidence="5" id="KW-1185">Reference proteome</keyword>
<dbReference type="EMBL" id="QXFU01004127">
    <property type="protein sequence ID" value="KAE8970553.1"/>
    <property type="molecule type" value="Genomic_DNA"/>
</dbReference>
<gene>
    <name evidence="3" type="ORF">PR002_g27085</name>
    <name evidence="4" type="ORF">PR003_g28055</name>
</gene>
<name>A0A6A4C2Y5_9STRA</name>
<dbReference type="Proteomes" id="UP000435112">
    <property type="component" value="Unassembled WGS sequence"/>
</dbReference>
<accession>A0A6A4C2Y5</accession>